<dbReference type="GO" id="GO:0005736">
    <property type="term" value="C:RNA polymerase I complex"/>
    <property type="evidence" value="ECO:0007669"/>
    <property type="project" value="TreeGrafter"/>
</dbReference>
<comment type="catalytic activity">
    <reaction evidence="11 12">
        <text>RNA(n) + a ribonucleoside 5'-triphosphate = RNA(n+1) + diphosphate</text>
        <dbReference type="Rhea" id="RHEA:21248"/>
        <dbReference type="Rhea" id="RHEA-COMP:14527"/>
        <dbReference type="Rhea" id="RHEA-COMP:17342"/>
        <dbReference type="ChEBI" id="CHEBI:33019"/>
        <dbReference type="ChEBI" id="CHEBI:61557"/>
        <dbReference type="ChEBI" id="CHEBI:140395"/>
        <dbReference type="EC" id="2.7.7.6"/>
    </reaction>
</comment>
<dbReference type="CDD" id="cd02735">
    <property type="entry name" value="RNAP_I_Rpa1_C"/>
    <property type="match status" value="1"/>
</dbReference>
<feature type="region of interest" description="Disordered" evidence="13">
    <location>
        <begin position="277"/>
        <end position="338"/>
    </location>
</feature>
<evidence type="ECO:0000256" key="7">
    <source>
        <dbReference type="ARBA" id="ARBA00022833"/>
    </source>
</evidence>
<keyword evidence="5 12" id="KW-0548">Nucleotidyltransferase</keyword>
<dbReference type="Gene3D" id="1.10.357.120">
    <property type="match status" value="1"/>
</dbReference>
<sequence>MARNAGMNIADPVSSAIKGVEFGVLSADEIKSLSVKRVTAAVTFDTLGHPVPNGLHDLALGAAMGSPCATCNLDEFRCPGHTGHIDLPVPVYHPTFMDQLLRLLRAQCQYCHGFKMSKVTTHLYSCKLRLVHHGLLKEAAELEMIEAPNVKGSKEEGEDVESEDSDADAQDIIQKREAYVKRALKDAGIRKKSEWSQKRAEAVAEERRYIIKDFLTDINKPRKCGNCGGISPNFRKDRYVKIFKKALSKKDKNAMIQKGIKTAAPIVEEVARKRALKAAKNKDGSDRMDVDEGVADMEEESEGESLDADEEIAGGLIADASTTATKKKQNAEEDAEGQSYVSSSEVLYSLERLFQKEQDVLSHVYGPRSRRKGGKVSAEMFFIKALIVPPNKFRPEAKTGDSIAEASVNSLYKGILSACDTINQIVQEIKSGSGLQGRPARTYDSLQDAIVGLQDATNSLIDRDRNPTQGAAGKRNEDGIKQKLEKKEGLFRKHMMGKRVNFAARSVISPDPNLNSNEIGVPPVFAKKLHYPEPVTSHNFDELKEAVLNGPDKWPGAVAVEDENGSVILLAKKNYEERVAIANQLLAPSSGASFSGARNKKVYRHLNNGDVVIMNRQPTLHKPSMMVHRARVLPGERTIRMHYANCNTYNADFDGDEMNMHFPQNELARAEAAMIADADHQYLSATAGAPLRGLIQDHITICVLLCSRDTFFSKGDYQNLIYAGLRPEDNHTTSGRLLTVPPAVWKPRPLWTGKQVITTLLKNIKPESHGPLTFTSKSQTAADRWGKGSEEGNVLFKDGELLTGILDKKQIGPAGGGLVNAVYEAYGHTAAGRVLSALGRLLTKLLHMWAHSCGVEDLILTAEGEQARREALQAAETVGLEVASKYVSLNSGGKLRSDNPELLRRLETVLRDDSKQHGLDQLTNAASGKVSSAVTSACLPNHLIRQFPANQMQRMTGTGAKGSPVNANLISCNLGQQVLEGRRVPVMVSGKTLPCFKPFESSVRAGGYVVDRFLTGIRPQEYYFHTMAGREGLIDTAVKTSRSGYLQRCLIKGMEGLKVHYDTTVRDSDGSMIQFLYGEDGLDPTRVRYLNDFRFSAENFKSVFESMDVRGQLSKLQNEEASEWNKTASKKYRKTGDLGCMDPALAHWNPSRWAVTSESFFQAKKKYLDDNPDKLIKDKKQNIETGLSKKTFNALLDIKYLKSLIEPGEAVGVVAGQSIGEPSTQMTLNTFHLAGHSAKNVTLGIPRLREIVMTASAAISTPSMTLYVNDEVTKEESERFAKGISRLSLAQIVDDVTVSETIGRGVAYTQAKIYRIRLNFFPAKEYCQEYAITVRDVERAIETKFLHRLGKLVRDLIKKKGQEKTLKTAAKSDALPEVGKSSRTVKQHQGRPQAEGEEADEGDGVDDDEDGDDDDDDDDATNDKQKANRQMATSYENPDDEEEAIAAEGRRRDATPEPMDEDETYGGSPKPGQTSDDDSDDDSASKPRKISKVAVIEREQRLMSKVEDLTSFKFDDKKGQWCEVVFEYPVATAKLLMLNLVETACKDAVIQAIPGIKACLATQEKVGNVDKNVVLVDGSNMIALRDYQDVHDPHKMYTNDIAQILRLYGVEAARASIVREMSAVFGGHGISVDNRHLNLIADVMTRGGGYTAFNRIGLKSNVSPFMKMSFETTVGFLKDAVLEEDVDTLDNPSARIVVGKLNNVGTGSFDVLTPVA</sequence>
<keyword evidence="9 12" id="KW-0804">Transcription</keyword>
<comment type="subcellular location">
    <subcellularLocation>
        <location evidence="1">Nucleus</location>
    </subcellularLocation>
</comment>
<dbReference type="Gene3D" id="1.10.150.390">
    <property type="match status" value="1"/>
</dbReference>
<dbReference type="GO" id="GO:0003677">
    <property type="term" value="F:DNA binding"/>
    <property type="evidence" value="ECO:0007669"/>
    <property type="project" value="InterPro"/>
</dbReference>
<feature type="compositionally biased region" description="Acidic residues" evidence="13">
    <location>
        <begin position="291"/>
        <end position="312"/>
    </location>
</feature>
<dbReference type="Pfam" id="PF04983">
    <property type="entry name" value="RNA_pol_Rpb1_3"/>
    <property type="match status" value="1"/>
</dbReference>
<dbReference type="Pfam" id="PF04997">
    <property type="entry name" value="RNA_pol_Rpb1_1"/>
    <property type="match status" value="1"/>
</dbReference>
<dbReference type="Gene3D" id="2.40.40.20">
    <property type="match status" value="1"/>
</dbReference>
<evidence type="ECO:0000256" key="9">
    <source>
        <dbReference type="ARBA" id="ARBA00023163"/>
    </source>
</evidence>
<keyword evidence="7" id="KW-0862">Zinc</keyword>
<evidence type="ECO:0000256" key="12">
    <source>
        <dbReference type="RuleBase" id="RU004279"/>
    </source>
</evidence>
<feature type="compositionally biased region" description="Basic and acidic residues" evidence="13">
    <location>
        <begin position="280"/>
        <end position="290"/>
    </location>
</feature>
<evidence type="ECO:0000256" key="5">
    <source>
        <dbReference type="ARBA" id="ARBA00022695"/>
    </source>
</evidence>
<evidence type="ECO:0000256" key="8">
    <source>
        <dbReference type="ARBA" id="ARBA00022842"/>
    </source>
</evidence>
<accession>A0A5N5DQI9</accession>
<keyword evidence="3 12" id="KW-0240">DNA-directed RNA polymerase</keyword>
<evidence type="ECO:0000256" key="4">
    <source>
        <dbReference type="ARBA" id="ARBA00022679"/>
    </source>
</evidence>
<dbReference type="FunFam" id="4.10.860.120:FF:000006">
    <property type="entry name" value="DNA-directed RNA polymerase subunit"/>
    <property type="match status" value="1"/>
</dbReference>
<comment type="similarity">
    <text evidence="2 12">Belongs to the RNA polymerase beta' chain family.</text>
</comment>
<evidence type="ECO:0000256" key="1">
    <source>
        <dbReference type="ARBA" id="ARBA00004123"/>
    </source>
</evidence>
<dbReference type="InterPro" id="IPR007081">
    <property type="entry name" value="RNA_pol_Rpb1_5"/>
</dbReference>
<dbReference type="Gene3D" id="1.10.132.30">
    <property type="match status" value="1"/>
</dbReference>
<comment type="caution">
    <text evidence="15">The sequence shown here is derived from an EMBL/GenBank/DDBJ whole genome shotgun (WGS) entry which is preliminary data.</text>
</comment>
<dbReference type="SMART" id="SM00663">
    <property type="entry name" value="RPOLA_N"/>
    <property type="match status" value="1"/>
</dbReference>
<dbReference type="CDD" id="cd01435">
    <property type="entry name" value="RNAP_I_RPA1_N"/>
    <property type="match status" value="1"/>
</dbReference>
<dbReference type="Pfam" id="PF04998">
    <property type="entry name" value="RNA_pol_Rpb1_5"/>
    <property type="match status" value="1"/>
</dbReference>
<gene>
    <name evidence="15" type="primary">rpa1</name>
    <name evidence="15" type="ORF">DBV05_g1577</name>
</gene>
<evidence type="ECO:0000259" key="14">
    <source>
        <dbReference type="SMART" id="SM00663"/>
    </source>
</evidence>
<protein>
    <recommendedName>
        <fullName evidence="12">DNA-directed RNA polymerase subunit</fullName>
        <ecNumber evidence="12">2.7.7.6</ecNumber>
    </recommendedName>
</protein>
<dbReference type="InterPro" id="IPR006592">
    <property type="entry name" value="RNA_pol_N"/>
</dbReference>
<evidence type="ECO:0000256" key="2">
    <source>
        <dbReference type="ARBA" id="ARBA00006460"/>
    </source>
</evidence>
<dbReference type="InterPro" id="IPR007066">
    <property type="entry name" value="RNA_pol_Rpb1_3"/>
</dbReference>
<dbReference type="PANTHER" id="PTHR19376">
    <property type="entry name" value="DNA-DIRECTED RNA POLYMERASE"/>
    <property type="match status" value="1"/>
</dbReference>
<dbReference type="InterPro" id="IPR007083">
    <property type="entry name" value="RNA_pol_Rpb1_4"/>
</dbReference>
<evidence type="ECO:0000256" key="3">
    <source>
        <dbReference type="ARBA" id="ARBA00022478"/>
    </source>
</evidence>
<dbReference type="InterPro" id="IPR044893">
    <property type="entry name" value="RNA_pol_Rpb1_clamp_domain"/>
</dbReference>
<dbReference type="EMBL" id="VCHE01000005">
    <property type="protein sequence ID" value="KAB2579900.1"/>
    <property type="molecule type" value="Genomic_DNA"/>
</dbReference>
<evidence type="ECO:0000256" key="13">
    <source>
        <dbReference type="SAM" id="MobiDB-lite"/>
    </source>
</evidence>
<dbReference type="InterPro" id="IPR042102">
    <property type="entry name" value="RNA_pol_Rpb1_3_sf"/>
</dbReference>
<dbReference type="Gene3D" id="3.30.70.2850">
    <property type="match status" value="1"/>
</dbReference>
<dbReference type="EC" id="2.7.7.6" evidence="12"/>
<dbReference type="SUPFAM" id="SSF64484">
    <property type="entry name" value="beta and beta-prime subunits of DNA dependent RNA-polymerase"/>
    <property type="match status" value="1"/>
</dbReference>
<dbReference type="PANTHER" id="PTHR19376:SF11">
    <property type="entry name" value="DNA-DIRECTED RNA POLYMERASE I SUBUNIT RPA1"/>
    <property type="match status" value="1"/>
</dbReference>
<dbReference type="FunFam" id="2.40.40.20:FF:000019">
    <property type="entry name" value="DNA-directed RNA polymerase II subunit RPB1"/>
    <property type="match status" value="1"/>
</dbReference>
<dbReference type="InterPro" id="IPR007080">
    <property type="entry name" value="RNA_pol_Rpb1_1"/>
</dbReference>
<proteinExistence type="inferred from homology"/>
<feature type="region of interest" description="Disordered" evidence="13">
    <location>
        <begin position="1363"/>
        <end position="1492"/>
    </location>
</feature>
<keyword evidence="6" id="KW-0479">Metal-binding</keyword>
<dbReference type="InterPro" id="IPR038120">
    <property type="entry name" value="Rpb1_funnel_sf"/>
</dbReference>
<dbReference type="InterPro" id="IPR047107">
    <property type="entry name" value="DNA-dir_RNA_pol1_lsu_C"/>
</dbReference>
<evidence type="ECO:0000313" key="15">
    <source>
        <dbReference type="EMBL" id="KAB2579900.1"/>
    </source>
</evidence>
<comment type="function">
    <text evidence="12">DNA-dependent RNA polymerase catalyzes the transcription of DNA into RNA using the four ribonucleoside triphosphates as substrates.</text>
</comment>
<keyword evidence="8" id="KW-0460">Magnesium</keyword>
<keyword evidence="10" id="KW-0539">Nucleus</keyword>
<dbReference type="GO" id="GO:0046872">
    <property type="term" value="F:metal ion binding"/>
    <property type="evidence" value="ECO:0007669"/>
    <property type="project" value="UniProtKB-KW"/>
</dbReference>
<organism evidence="15 16">
    <name type="scientific">Lasiodiplodia theobromae</name>
    <dbReference type="NCBI Taxonomy" id="45133"/>
    <lineage>
        <taxon>Eukaryota</taxon>
        <taxon>Fungi</taxon>
        <taxon>Dikarya</taxon>
        <taxon>Ascomycota</taxon>
        <taxon>Pezizomycotina</taxon>
        <taxon>Dothideomycetes</taxon>
        <taxon>Dothideomycetes incertae sedis</taxon>
        <taxon>Botryosphaeriales</taxon>
        <taxon>Botryosphaeriaceae</taxon>
        <taxon>Lasiodiplodia</taxon>
    </lineage>
</organism>
<dbReference type="Gene3D" id="3.30.1490.180">
    <property type="entry name" value="RNA polymerase ii"/>
    <property type="match status" value="1"/>
</dbReference>
<dbReference type="GO" id="GO:0006351">
    <property type="term" value="P:DNA-templated transcription"/>
    <property type="evidence" value="ECO:0007669"/>
    <property type="project" value="InterPro"/>
</dbReference>
<dbReference type="Pfam" id="PF00623">
    <property type="entry name" value="RNA_pol_Rpb1_2"/>
    <property type="match status" value="1"/>
</dbReference>
<dbReference type="InterPro" id="IPR045867">
    <property type="entry name" value="DNA-dir_RpoC_beta_prime"/>
</dbReference>
<evidence type="ECO:0000256" key="10">
    <source>
        <dbReference type="ARBA" id="ARBA00023242"/>
    </source>
</evidence>
<dbReference type="InterPro" id="IPR015699">
    <property type="entry name" value="DNA-dir_RNA_pol1_lsu_N"/>
</dbReference>
<feature type="domain" description="RNA polymerase N-terminal" evidence="14">
    <location>
        <begin position="379"/>
        <end position="706"/>
    </location>
</feature>
<dbReference type="OrthoDB" id="270392at2759"/>
<reference evidence="15 16" key="1">
    <citation type="journal article" date="2019" name="Sci. Rep.">
        <title>A multi-omics analysis of the grapevine pathogen Lasiodiplodia theobromae reveals that temperature affects the expression of virulence- and pathogenicity-related genes.</title>
        <authorList>
            <person name="Felix C."/>
            <person name="Meneses R."/>
            <person name="Goncalves M.F.M."/>
            <person name="Tilleman L."/>
            <person name="Duarte A.S."/>
            <person name="Jorrin-Novo J.V."/>
            <person name="Van de Peer Y."/>
            <person name="Deforce D."/>
            <person name="Van Nieuwerburgh F."/>
            <person name="Esteves A.C."/>
            <person name="Alves A."/>
        </authorList>
    </citation>
    <scope>NUCLEOTIDE SEQUENCE [LARGE SCALE GENOMIC DNA]</scope>
    <source>
        <strain evidence="15 16">LA-SOL3</strain>
    </source>
</reference>
<keyword evidence="16" id="KW-1185">Reference proteome</keyword>
<dbReference type="GO" id="GO:0003899">
    <property type="term" value="F:DNA-directed RNA polymerase activity"/>
    <property type="evidence" value="ECO:0007669"/>
    <property type="project" value="UniProtKB-EC"/>
</dbReference>
<evidence type="ECO:0000313" key="16">
    <source>
        <dbReference type="Proteomes" id="UP000325902"/>
    </source>
</evidence>
<dbReference type="Proteomes" id="UP000325902">
    <property type="component" value="Unassembled WGS sequence"/>
</dbReference>
<dbReference type="Gene3D" id="1.10.274.100">
    <property type="entry name" value="RNA polymerase Rpb1, domain 3"/>
    <property type="match status" value="1"/>
</dbReference>
<evidence type="ECO:0000256" key="11">
    <source>
        <dbReference type="ARBA" id="ARBA00048552"/>
    </source>
</evidence>
<dbReference type="InterPro" id="IPR000722">
    <property type="entry name" value="RNA_pol_asu"/>
</dbReference>
<evidence type="ECO:0000256" key="6">
    <source>
        <dbReference type="ARBA" id="ARBA00022723"/>
    </source>
</evidence>
<keyword evidence="4 12" id="KW-0808">Transferase</keyword>
<name>A0A5N5DQI9_9PEZI</name>
<feature type="compositionally biased region" description="Acidic residues" evidence="13">
    <location>
        <begin position="1395"/>
        <end position="1420"/>
    </location>
</feature>
<dbReference type="FunFam" id="1.10.274.100:FF:000006">
    <property type="entry name" value="DNA-directed RNA polymerase subunit"/>
    <property type="match status" value="1"/>
</dbReference>
<dbReference type="Pfam" id="PF05000">
    <property type="entry name" value="RNA_pol_Rpb1_4"/>
    <property type="match status" value="1"/>
</dbReference>
<dbReference type="Gene3D" id="4.10.860.120">
    <property type="entry name" value="RNA polymerase II, clamp domain"/>
    <property type="match status" value="1"/>
</dbReference>
<dbReference type="FunFam" id="3.30.1490.180:FF:000003">
    <property type="entry name" value="DNA-directed RNA polymerase subunit"/>
    <property type="match status" value="1"/>
</dbReference>